<gene>
    <name evidence="2" type="ORF">HJG44_22780</name>
</gene>
<feature type="region of interest" description="Disordered" evidence="1">
    <location>
        <begin position="98"/>
        <end position="122"/>
    </location>
</feature>
<evidence type="ECO:0000256" key="1">
    <source>
        <dbReference type="SAM" id="MobiDB-lite"/>
    </source>
</evidence>
<comment type="caution">
    <text evidence="2">The sequence shown here is derived from an EMBL/GenBank/DDBJ whole genome shotgun (WGS) entry which is preliminary data.</text>
</comment>
<feature type="compositionally biased region" description="Low complexity" evidence="1">
    <location>
        <begin position="112"/>
        <end position="122"/>
    </location>
</feature>
<dbReference type="Proteomes" id="UP000564885">
    <property type="component" value="Unassembled WGS sequence"/>
</dbReference>
<evidence type="ECO:0000313" key="2">
    <source>
        <dbReference type="EMBL" id="NNM75190.1"/>
    </source>
</evidence>
<protein>
    <submittedName>
        <fullName evidence="2">Uncharacterized protein</fullName>
    </submittedName>
</protein>
<accession>A0A849IG85</accession>
<sequence length="122" mass="12643">MRVPRFPVGVWAPAEADCATLDESGYLPLLVGSTKAAAGGATCRYKSTEPDGRVWRVTAVCSDGSGTWTAHVGLEEAAGRLRWTSERGTVLYRRCPGEPSSLKGAGVGPGPAGDVPGRVTKG</sequence>
<dbReference type="EMBL" id="JABEPP010000007">
    <property type="protein sequence ID" value="NNM75190.1"/>
    <property type="molecule type" value="Genomic_DNA"/>
</dbReference>
<name>A0A849IG85_9HYPH</name>
<evidence type="ECO:0000313" key="3">
    <source>
        <dbReference type="Proteomes" id="UP000564885"/>
    </source>
</evidence>
<organism evidence="2 3">
    <name type="scientific">Enterovirga aerilata</name>
    <dbReference type="NCBI Taxonomy" id="2730920"/>
    <lineage>
        <taxon>Bacteria</taxon>
        <taxon>Pseudomonadati</taxon>
        <taxon>Pseudomonadota</taxon>
        <taxon>Alphaproteobacteria</taxon>
        <taxon>Hyphomicrobiales</taxon>
        <taxon>Methylobacteriaceae</taxon>
        <taxon>Enterovirga</taxon>
    </lineage>
</organism>
<keyword evidence="3" id="KW-1185">Reference proteome</keyword>
<proteinExistence type="predicted"/>
<reference evidence="2 3" key="1">
    <citation type="submission" date="2020-04" db="EMBL/GenBank/DDBJ databases">
        <title>Enterovirga sp. isolate from soil.</title>
        <authorList>
            <person name="Chea S."/>
            <person name="Kim D.-U."/>
        </authorList>
    </citation>
    <scope>NUCLEOTIDE SEQUENCE [LARGE SCALE GENOMIC DNA]</scope>
    <source>
        <strain evidence="2 3">DB1703</strain>
    </source>
</reference>
<dbReference type="AlphaFoldDB" id="A0A849IG85"/>
<dbReference type="RefSeq" id="WP_171220681.1">
    <property type="nucleotide sequence ID" value="NZ_JABEPP010000007.1"/>
</dbReference>